<dbReference type="InterPro" id="IPR000477">
    <property type="entry name" value="RT_dom"/>
</dbReference>
<dbReference type="InterPro" id="IPR036691">
    <property type="entry name" value="Endo/exonu/phosph_ase_sf"/>
</dbReference>
<feature type="compositionally biased region" description="Basic and acidic residues" evidence="2">
    <location>
        <begin position="115"/>
        <end position="125"/>
    </location>
</feature>
<name>A0AA38HWK6_9CUCU</name>
<dbReference type="SUPFAM" id="SSF56672">
    <property type="entry name" value="DNA/RNA polymerases"/>
    <property type="match status" value="1"/>
</dbReference>
<dbReference type="Pfam" id="PF00078">
    <property type="entry name" value="RVT_1"/>
    <property type="match status" value="1"/>
</dbReference>
<dbReference type="SUPFAM" id="SSF56219">
    <property type="entry name" value="DNase I-like"/>
    <property type="match status" value="1"/>
</dbReference>
<dbReference type="InterPro" id="IPR005135">
    <property type="entry name" value="Endo/exonuclease/phosphatase"/>
</dbReference>
<accession>A0AA38HWK6</accession>
<dbReference type="InterPro" id="IPR036875">
    <property type="entry name" value="Znf_CCHC_sf"/>
</dbReference>
<feature type="compositionally biased region" description="Low complexity" evidence="2">
    <location>
        <begin position="95"/>
        <end position="107"/>
    </location>
</feature>
<dbReference type="GO" id="GO:0003824">
    <property type="term" value="F:catalytic activity"/>
    <property type="evidence" value="ECO:0007669"/>
    <property type="project" value="InterPro"/>
</dbReference>
<dbReference type="Proteomes" id="UP001168821">
    <property type="component" value="Unassembled WGS sequence"/>
</dbReference>
<dbReference type="GO" id="GO:0008270">
    <property type="term" value="F:zinc ion binding"/>
    <property type="evidence" value="ECO:0007669"/>
    <property type="project" value="UniProtKB-KW"/>
</dbReference>
<feature type="region of interest" description="Disordered" evidence="2">
    <location>
        <begin position="92"/>
        <end position="142"/>
    </location>
</feature>
<sequence>METPTTSFPARDQAIVLNAIKDLKLIDYVVAVGDIVAPKNVIFASHMSNDRPNDSVELPSSLILKYDDTNYRIFLNYDDVCFKCKQVGHFAQECPSTSGTSDTSSPTILQVNDTSLEKSNKRSNGDVDEDRPDDEEEMEGFQPLDLSKELSCEVENVLSSRQTKKIKTSDSTESLTSTSDLIQPAKDLIDNAQYPLNFEELTRFVEKAVGELDILELIRKYTTDVEGVSAMLFDIFPLLTHNSVRNRIKKIRLKIKKALARLADKTPNKATDTVAGPSVYTNIASLMAKYDDFSVLVQSLKPTFIMLSESWLSPAISDTLVAINGYTLFRNDRDGRRGGGCIYRPPDSAIGDDRKLFTFVSKIADSCDRLIIAGDFNLPDITWPLDHNANFDAPSQLLRDVLINSHLEQIITKPTRYRTNQTPSTLDLIITSDDKLLANLDYLDPVGKFDHVVLKVEVQICFERRRKITSTCRVITNYELVNRDLFNTDWSTILVEPSVEDNWTRFKKQLNSAVTKHTVSVVRKQSSNKPWITKQILKLIRNKRALWRCYKRTGSESDYKAHRVFSNKVSATIRDARCNYEKRIAASKDVKCFYKYVRSSLVGPVKTPHLRDVSGCVTEDSQLVANLFADTFAKVFTIDTNSNLPTVQTPPNSTTITSVEFSEVAIAKKISKLRITKSPGPDSITVSLLKKCQCLCQPLKILMEQSFESRTLPLEWRSAVVKPIYKKGDKFVAHNYRPVSLTSHVVKIAESIVYDVLIEFMINCNILPTEQHGFVPGRSVTTNLLCSLEDWTKTLDSGESTDVLYLDFSKAFDRVPLRHLLLKLNHFGVRGTLLRWIEAFLSNRLFSVKVGDVFGMQRRVLSGVPQGSVLGPLLFVIYTSDIKYSLKSPFLMYVDDLKIYNKSCNFTVLQNDLDVVANWSCTWLLPINSAKCVVLYTNSSRNPKHDYHVNGTQLFKVDAYRDLGVMVSSSLLWSEHIAEVVKKANRIIFLISRTFRAITISMFINLYKTLVRPVLEFANTVWAPSLKGDIALLEGVQRRATRLPFGRVRPSYEGRLALMHLPSLADRRVRGDMIITFQALTYNNSVIRSFFKLDMRGRTRGHSFKLLKGNFKTTARQIYIVNRVFGKWNSLQTEVVLSDSVLSFKRSYDQYNKV</sequence>
<dbReference type="InterPro" id="IPR043502">
    <property type="entry name" value="DNA/RNA_pol_sf"/>
</dbReference>
<proteinExistence type="predicted"/>
<dbReference type="Pfam" id="PF14529">
    <property type="entry name" value="Exo_endo_phos_2"/>
    <property type="match status" value="1"/>
</dbReference>
<gene>
    <name evidence="5" type="ORF">Zmor_026843</name>
</gene>
<evidence type="ECO:0000259" key="4">
    <source>
        <dbReference type="PROSITE" id="PS50878"/>
    </source>
</evidence>
<dbReference type="PROSITE" id="PS50158">
    <property type="entry name" value="ZF_CCHC"/>
    <property type="match status" value="1"/>
</dbReference>
<dbReference type="GO" id="GO:0003676">
    <property type="term" value="F:nucleic acid binding"/>
    <property type="evidence" value="ECO:0007669"/>
    <property type="project" value="InterPro"/>
</dbReference>
<dbReference type="GO" id="GO:0071897">
    <property type="term" value="P:DNA biosynthetic process"/>
    <property type="evidence" value="ECO:0007669"/>
    <property type="project" value="UniProtKB-ARBA"/>
</dbReference>
<evidence type="ECO:0000313" key="6">
    <source>
        <dbReference type="Proteomes" id="UP001168821"/>
    </source>
</evidence>
<dbReference type="SUPFAM" id="SSF57756">
    <property type="entry name" value="Retrovirus zinc finger-like domains"/>
    <property type="match status" value="1"/>
</dbReference>
<keyword evidence="1" id="KW-0863">Zinc-finger</keyword>
<evidence type="ECO:0008006" key="7">
    <source>
        <dbReference type="Google" id="ProtNLM"/>
    </source>
</evidence>
<dbReference type="PRINTS" id="PR01345">
    <property type="entry name" value="CERVTRCPTASE"/>
</dbReference>
<feature type="compositionally biased region" description="Acidic residues" evidence="2">
    <location>
        <begin position="126"/>
        <end position="139"/>
    </location>
</feature>
<dbReference type="PANTHER" id="PTHR47510:SF3">
    <property type="entry name" value="ENDO_EXONUCLEASE_PHOSPHATASE DOMAIN-CONTAINING PROTEIN"/>
    <property type="match status" value="1"/>
</dbReference>
<comment type="caution">
    <text evidence="5">The sequence shown here is derived from an EMBL/GenBank/DDBJ whole genome shotgun (WGS) entry which is preliminary data.</text>
</comment>
<feature type="domain" description="CCHC-type" evidence="3">
    <location>
        <begin position="81"/>
        <end position="96"/>
    </location>
</feature>
<evidence type="ECO:0000313" key="5">
    <source>
        <dbReference type="EMBL" id="KAJ3644171.1"/>
    </source>
</evidence>
<dbReference type="Gene3D" id="4.10.60.10">
    <property type="entry name" value="Zinc finger, CCHC-type"/>
    <property type="match status" value="1"/>
</dbReference>
<organism evidence="5 6">
    <name type="scientific">Zophobas morio</name>
    <dbReference type="NCBI Taxonomy" id="2755281"/>
    <lineage>
        <taxon>Eukaryota</taxon>
        <taxon>Metazoa</taxon>
        <taxon>Ecdysozoa</taxon>
        <taxon>Arthropoda</taxon>
        <taxon>Hexapoda</taxon>
        <taxon>Insecta</taxon>
        <taxon>Pterygota</taxon>
        <taxon>Neoptera</taxon>
        <taxon>Endopterygota</taxon>
        <taxon>Coleoptera</taxon>
        <taxon>Polyphaga</taxon>
        <taxon>Cucujiformia</taxon>
        <taxon>Tenebrionidae</taxon>
        <taxon>Zophobas</taxon>
    </lineage>
</organism>
<evidence type="ECO:0000256" key="1">
    <source>
        <dbReference type="PROSITE-ProRule" id="PRU00047"/>
    </source>
</evidence>
<dbReference type="AlphaFoldDB" id="A0AA38HWK6"/>
<feature type="domain" description="Reverse transcriptase" evidence="4">
    <location>
        <begin position="705"/>
        <end position="954"/>
    </location>
</feature>
<reference evidence="5" key="1">
    <citation type="journal article" date="2023" name="G3 (Bethesda)">
        <title>Whole genome assemblies of Zophobas morio and Tenebrio molitor.</title>
        <authorList>
            <person name="Kaur S."/>
            <person name="Stinson S.A."/>
            <person name="diCenzo G.C."/>
        </authorList>
    </citation>
    <scope>NUCLEOTIDE SEQUENCE</scope>
    <source>
        <strain evidence="5">QUZm001</strain>
    </source>
</reference>
<evidence type="ECO:0000256" key="2">
    <source>
        <dbReference type="SAM" id="MobiDB-lite"/>
    </source>
</evidence>
<keyword evidence="1" id="KW-0862">Zinc</keyword>
<dbReference type="Gene3D" id="3.60.10.10">
    <property type="entry name" value="Endonuclease/exonuclease/phosphatase"/>
    <property type="match status" value="1"/>
</dbReference>
<dbReference type="PROSITE" id="PS50878">
    <property type="entry name" value="RT_POL"/>
    <property type="match status" value="1"/>
</dbReference>
<evidence type="ECO:0000259" key="3">
    <source>
        <dbReference type="PROSITE" id="PS50158"/>
    </source>
</evidence>
<dbReference type="PANTHER" id="PTHR47510">
    <property type="entry name" value="REVERSE TRANSCRIPTASE DOMAIN-CONTAINING PROTEIN"/>
    <property type="match status" value="1"/>
</dbReference>
<dbReference type="SMART" id="SM00343">
    <property type="entry name" value="ZnF_C2HC"/>
    <property type="match status" value="1"/>
</dbReference>
<keyword evidence="1" id="KW-0479">Metal-binding</keyword>
<dbReference type="EMBL" id="JALNTZ010000008">
    <property type="protein sequence ID" value="KAJ3644171.1"/>
    <property type="molecule type" value="Genomic_DNA"/>
</dbReference>
<keyword evidence="6" id="KW-1185">Reference proteome</keyword>
<dbReference type="InterPro" id="IPR001878">
    <property type="entry name" value="Znf_CCHC"/>
</dbReference>
<dbReference type="Pfam" id="PF00098">
    <property type="entry name" value="zf-CCHC"/>
    <property type="match status" value="1"/>
</dbReference>
<protein>
    <recommendedName>
        <fullName evidence="7">CCHC-type domain-containing protein</fullName>
    </recommendedName>
</protein>
<dbReference type="CDD" id="cd01650">
    <property type="entry name" value="RT_nLTR_like"/>
    <property type="match status" value="1"/>
</dbReference>